<dbReference type="OrthoDB" id="1048605at2"/>
<dbReference type="Proteomes" id="UP000249547">
    <property type="component" value="Unassembled WGS sequence"/>
</dbReference>
<dbReference type="Pfam" id="PF06356">
    <property type="entry name" value="DUF1064"/>
    <property type="match status" value="1"/>
</dbReference>
<dbReference type="AlphaFoldDB" id="A0A327QA11"/>
<name>A0A327QA11_9BACT</name>
<proteinExistence type="predicted"/>
<keyword evidence="2" id="KW-1185">Reference proteome</keyword>
<gene>
    <name evidence="1" type="ORF">LX64_04168</name>
</gene>
<dbReference type="InterPro" id="IPR009414">
    <property type="entry name" value="DUF1064"/>
</dbReference>
<reference evidence="1 2" key="1">
    <citation type="submission" date="2018-06" db="EMBL/GenBank/DDBJ databases">
        <title>Genomic Encyclopedia of Archaeal and Bacterial Type Strains, Phase II (KMG-II): from individual species to whole genera.</title>
        <authorList>
            <person name="Goeker M."/>
        </authorList>
    </citation>
    <scope>NUCLEOTIDE SEQUENCE [LARGE SCALE GENOMIC DNA]</scope>
    <source>
        <strain evidence="1 2">DSM 23857</strain>
    </source>
</reference>
<accession>A0A327QA11</accession>
<sequence length="104" mass="12093">MKPRKYRNKICYVFGNKFDSKKEALRYIELKEQENLKSISNLRLQVKYAIVVNNVKICTYIADFVYTDKKGTTIIEDVKGVRTPVYKLKKALMLATHGICILES</sequence>
<dbReference type="RefSeq" id="WP_111599575.1">
    <property type="nucleotide sequence ID" value="NZ_QLLL01000008.1"/>
</dbReference>
<protein>
    <submittedName>
        <fullName evidence="1">Uncharacterized protein DUF1064</fullName>
    </submittedName>
</protein>
<dbReference type="EMBL" id="QLLL01000008">
    <property type="protein sequence ID" value="RAJ00462.1"/>
    <property type="molecule type" value="Genomic_DNA"/>
</dbReference>
<organism evidence="1 2">
    <name type="scientific">Chitinophaga skermanii</name>
    <dbReference type="NCBI Taxonomy" id="331697"/>
    <lineage>
        <taxon>Bacteria</taxon>
        <taxon>Pseudomonadati</taxon>
        <taxon>Bacteroidota</taxon>
        <taxon>Chitinophagia</taxon>
        <taxon>Chitinophagales</taxon>
        <taxon>Chitinophagaceae</taxon>
        <taxon>Chitinophaga</taxon>
    </lineage>
</organism>
<comment type="caution">
    <text evidence="1">The sequence shown here is derived from an EMBL/GenBank/DDBJ whole genome shotgun (WGS) entry which is preliminary data.</text>
</comment>
<evidence type="ECO:0000313" key="2">
    <source>
        <dbReference type="Proteomes" id="UP000249547"/>
    </source>
</evidence>
<evidence type="ECO:0000313" key="1">
    <source>
        <dbReference type="EMBL" id="RAJ00462.1"/>
    </source>
</evidence>